<feature type="region of interest" description="Disordered" evidence="1">
    <location>
        <begin position="151"/>
        <end position="174"/>
    </location>
</feature>
<evidence type="ECO:0000313" key="2">
    <source>
        <dbReference type="EMBL" id="KAA8559612.1"/>
    </source>
</evidence>
<reference evidence="2 3" key="1">
    <citation type="journal article" date="2018" name="Plant Biotechnol. Rep.">
        <title>Diversity and antifungal activity of endophytic bacteria associated with Panax ginseng seedlings.</title>
        <authorList>
            <person name="Park J.M."/>
            <person name="Hong C.E."/>
            <person name="Jo S.H."/>
        </authorList>
    </citation>
    <scope>NUCLEOTIDE SEQUENCE [LARGE SCALE GENOMIC DNA]</scope>
    <source>
        <strain evidence="2 3">PgKB38</strain>
    </source>
</reference>
<gene>
    <name evidence="2" type="ORF">FX985_05990</name>
</gene>
<sequence>MSGQSKGESSLYCLVQLCGHSASCGEPTCCGERACPALGCVAAPSHSPRFYRHDAAFLLGLLRSPTRGKPARHRECFMVVRFLCRLPPAQSANCAVKTSNAAESAVAPYESAFQSWKSGLPWAQSGRPERSQARFLCCARGCWARRANRSFGSARSGTSSSSLPTSSALATSST</sequence>
<evidence type="ECO:0000256" key="1">
    <source>
        <dbReference type="SAM" id="MobiDB-lite"/>
    </source>
</evidence>
<evidence type="ECO:0000313" key="3">
    <source>
        <dbReference type="Proteomes" id="UP000323425"/>
    </source>
</evidence>
<dbReference type="AlphaFoldDB" id="A0A5M9IU79"/>
<proteinExistence type="predicted"/>
<dbReference type="Proteomes" id="UP000323425">
    <property type="component" value="Unassembled WGS sequence"/>
</dbReference>
<accession>A0A5M9IU79</accession>
<name>A0A5M9IU79_9PSED</name>
<protein>
    <submittedName>
        <fullName evidence="2">Uncharacterized protein</fullName>
    </submittedName>
</protein>
<organism evidence="2 3">
    <name type="scientific">Pseudomonas extremaustralis</name>
    <dbReference type="NCBI Taxonomy" id="359110"/>
    <lineage>
        <taxon>Bacteria</taxon>
        <taxon>Pseudomonadati</taxon>
        <taxon>Pseudomonadota</taxon>
        <taxon>Gammaproteobacteria</taxon>
        <taxon>Pseudomonadales</taxon>
        <taxon>Pseudomonadaceae</taxon>
        <taxon>Pseudomonas</taxon>
    </lineage>
</organism>
<comment type="caution">
    <text evidence="2">The sequence shown here is derived from an EMBL/GenBank/DDBJ whole genome shotgun (WGS) entry which is preliminary data.</text>
</comment>
<dbReference type="EMBL" id="VTFH01000002">
    <property type="protein sequence ID" value="KAA8559612.1"/>
    <property type="molecule type" value="Genomic_DNA"/>
</dbReference>